<dbReference type="EC" id="2.5.1.87" evidence="2"/>
<reference evidence="6" key="1">
    <citation type="submission" date="2020-02" db="EMBL/GenBank/DDBJ databases">
        <title>Relaxed selection underlies rapid genomic changes in the transitions from sociality to social parasitism in ants.</title>
        <authorList>
            <person name="Bi X."/>
        </authorList>
    </citation>
    <scope>NUCLEOTIDE SEQUENCE</scope>
    <source>
        <strain evidence="6">BGI-DK2014c</strain>
        <tissue evidence="6">Whole body</tissue>
    </source>
</reference>
<dbReference type="InterPro" id="IPR001441">
    <property type="entry name" value="UPP_synth-like"/>
</dbReference>
<sequence length="144" mass="17434">YIILKNILFLVLNFYTARDEITNAIKYMIKDVKNALAEDMIDESPFAHCLYTYKYPNSDLVIRTSRETRLSDLISNSCIYFTEALWPEFSIWTFLKAIFYCQRCYPYLQKNWKPIMHNTRVFKFVKNLHKEREIMIEKTYQLVD</sequence>
<evidence type="ECO:0000256" key="3">
    <source>
        <dbReference type="ARBA" id="ARBA00022679"/>
    </source>
</evidence>
<evidence type="ECO:0000256" key="5">
    <source>
        <dbReference type="SAM" id="SignalP"/>
    </source>
</evidence>
<keyword evidence="5" id="KW-0732">Signal</keyword>
<evidence type="ECO:0000256" key="2">
    <source>
        <dbReference type="ARBA" id="ARBA00012596"/>
    </source>
</evidence>
<name>A0A836JMG3_9HYME</name>
<protein>
    <recommendedName>
        <fullName evidence="2">ditrans,polycis-polyprenyl diphosphate synthase [(2E,6E)-farnesyldiphosphate specific]</fullName>
        <ecNumber evidence="2">2.5.1.87</ecNumber>
    </recommendedName>
</protein>
<feature type="non-terminal residue" evidence="6">
    <location>
        <position position="1"/>
    </location>
</feature>
<keyword evidence="3" id="KW-0808">Transferase</keyword>
<feature type="signal peptide" evidence="5">
    <location>
        <begin position="1"/>
        <end position="18"/>
    </location>
</feature>
<dbReference type="GO" id="GO:1904423">
    <property type="term" value="C:dehydrodolichyl diphosphate synthase complex"/>
    <property type="evidence" value="ECO:0007669"/>
    <property type="project" value="TreeGrafter"/>
</dbReference>
<accession>A0A836JMG3</accession>
<evidence type="ECO:0000256" key="1">
    <source>
        <dbReference type="ARBA" id="ARBA00005432"/>
    </source>
</evidence>
<comment type="similarity">
    <text evidence="1">Belongs to the UPP synthase family.</text>
</comment>
<dbReference type="Gene3D" id="3.40.1180.10">
    <property type="entry name" value="Decaprenyl diphosphate synthase-like"/>
    <property type="match status" value="1"/>
</dbReference>
<dbReference type="Proteomes" id="UP000668214">
    <property type="component" value="Unassembled WGS sequence"/>
</dbReference>
<dbReference type="InterPro" id="IPR036424">
    <property type="entry name" value="UPP_synth-like_sf"/>
</dbReference>
<dbReference type="EMBL" id="JAANIA010001757">
    <property type="protein sequence ID" value="KAG5319040.1"/>
    <property type="molecule type" value="Genomic_DNA"/>
</dbReference>
<comment type="caution">
    <text evidence="6">The sequence shown here is derived from an EMBL/GenBank/DDBJ whole genome shotgun (WGS) entry which is preliminary data.</text>
</comment>
<evidence type="ECO:0000313" key="6">
    <source>
        <dbReference type="EMBL" id="KAG5319040.1"/>
    </source>
</evidence>
<feature type="chain" id="PRO_5032821919" description="ditrans,polycis-polyprenyl diphosphate synthase [(2E,6E)-farnesyldiphosphate specific]" evidence="5">
    <location>
        <begin position="19"/>
        <end position="144"/>
    </location>
</feature>
<evidence type="ECO:0000313" key="7">
    <source>
        <dbReference type="Proteomes" id="UP000668214"/>
    </source>
</evidence>
<evidence type="ECO:0000256" key="4">
    <source>
        <dbReference type="ARBA" id="ARBA00047353"/>
    </source>
</evidence>
<dbReference type="PANTHER" id="PTHR10291">
    <property type="entry name" value="DEHYDRODOLICHYL DIPHOSPHATE SYNTHASE FAMILY MEMBER"/>
    <property type="match status" value="1"/>
</dbReference>
<dbReference type="PANTHER" id="PTHR10291:SF43">
    <property type="entry name" value="DEHYDRODOLICHYL DIPHOSPHATE SYNTHASE COMPLEX SUBUNIT DHDDS"/>
    <property type="match status" value="1"/>
</dbReference>
<dbReference type="AlphaFoldDB" id="A0A836JMG3"/>
<dbReference type="Pfam" id="PF01255">
    <property type="entry name" value="Prenyltransf"/>
    <property type="match status" value="1"/>
</dbReference>
<organism evidence="6 7">
    <name type="scientific">Pseudoatta argentina</name>
    <dbReference type="NCBI Taxonomy" id="621737"/>
    <lineage>
        <taxon>Eukaryota</taxon>
        <taxon>Metazoa</taxon>
        <taxon>Ecdysozoa</taxon>
        <taxon>Arthropoda</taxon>
        <taxon>Hexapoda</taxon>
        <taxon>Insecta</taxon>
        <taxon>Pterygota</taxon>
        <taxon>Neoptera</taxon>
        <taxon>Endopterygota</taxon>
        <taxon>Hymenoptera</taxon>
        <taxon>Apocrita</taxon>
        <taxon>Aculeata</taxon>
        <taxon>Formicoidea</taxon>
        <taxon>Formicidae</taxon>
        <taxon>Myrmicinae</taxon>
        <taxon>Pseudoatta</taxon>
    </lineage>
</organism>
<comment type="catalytic activity">
    <reaction evidence="4">
        <text>n isopentenyl diphosphate + (2E,6E)-farnesyl diphosphate = a di-trans,poly-cis-polyprenyl diphosphate + n diphosphate</text>
        <dbReference type="Rhea" id="RHEA:53008"/>
        <dbReference type="Rhea" id="RHEA-COMP:19494"/>
        <dbReference type="ChEBI" id="CHEBI:33019"/>
        <dbReference type="ChEBI" id="CHEBI:128769"/>
        <dbReference type="ChEBI" id="CHEBI:136960"/>
        <dbReference type="ChEBI" id="CHEBI:175763"/>
        <dbReference type="EC" id="2.5.1.87"/>
    </reaction>
</comment>
<gene>
    <name evidence="6" type="primary">Dhdds_1</name>
    <name evidence="6" type="ORF">G6Z78_0001391</name>
</gene>
<dbReference type="SUPFAM" id="SSF64005">
    <property type="entry name" value="Undecaprenyl diphosphate synthase"/>
    <property type="match status" value="1"/>
</dbReference>
<dbReference type="GO" id="GO:0016094">
    <property type="term" value="P:polyprenol biosynthetic process"/>
    <property type="evidence" value="ECO:0007669"/>
    <property type="project" value="TreeGrafter"/>
</dbReference>
<keyword evidence="7" id="KW-1185">Reference proteome</keyword>
<proteinExistence type="inferred from homology"/>
<dbReference type="GO" id="GO:0045547">
    <property type="term" value="F:ditrans,polycis-polyprenyl diphosphate synthase [(2E,6E)-farnesyl diphosphate specific] activity"/>
    <property type="evidence" value="ECO:0007669"/>
    <property type="project" value="UniProtKB-EC"/>
</dbReference>
<feature type="non-terminal residue" evidence="6">
    <location>
        <position position="144"/>
    </location>
</feature>
<dbReference type="GO" id="GO:0005783">
    <property type="term" value="C:endoplasmic reticulum"/>
    <property type="evidence" value="ECO:0007669"/>
    <property type="project" value="TreeGrafter"/>
</dbReference>